<comment type="catalytic activity">
    <reaction evidence="6">
        <text>a 2'-deoxyadenosine in DNA + S-adenosyl-L-methionine = an N(6)-methyl-2'-deoxyadenosine in DNA + S-adenosyl-L-homocysteine + H(+)</text>
        <dbReference type="Rhea" id="RHEA:15197"/>
        <dbReference type="Rhea" id="RHEA-COMP:12418"/>
        <dbReference type="Rhea" id="RHEA-COMP:12419"/>
        <dbReference type="ChEBI" id="CHEBI:15378"/>
        <dbReference type="ChEBI" id="CHEBI:57856"/>
        <dbReference type="ChEBI" id="CHEBI:59789"/>
        <dbReference type="ChEBI" id="CHEBI:90615"/>
        <dbReference type="ChEBI" id="CHEBI:90616"/>
        <dbReference type="EC" id="2.1.1.72"/>
    </reaction>
</comment>
<organism evidence="7 8">
    <name type="scientific">Aureibacillus halotolerans</name>
    <dbReference type="NCBI Taxonomy" id="1508390"/>
    <lineage>
        <taxon>Bacteria</taxon>
        <taxon>Bacillati</taxon>
        <taxon>Bacillota</taxon>
        <taxon>Bacilli</taxon>
        <taxon>Bacillales</taxon>
        <taxon>Bacillaceae</taxon>
        <taxon>Aureibacillus</taxon>
    </lineage>
</organism>
<evidence type="ECO:0000256" key="3">
    <source>
        <dbReference type="ARBA" id="ARBA00022603"/>
    </source>
</evidence>
<dbReference type="PANTHER" id="PTHR30481">
    <property type="entry name" value="DNA ADENINE METHYLASE"/>
    <property type="match status" value="1"/>
</dbReference>
<dbReference type="Proteomes" id="UP000295632">
    <property type="component" value="Unassembled WGS sequence"/>
</dbReference>
<keyword evidence="8" id="KW-1185">Reference proteome</keyword>
<dbReference type="Pfam" id="PF02086">
    <property type="entry name" value="MethyltransfD12"/>
    <property type="match status" value="1"/>
</dbReference>
<name>A0A4R6U180_9BACI</name>
<protein>
    <recommendedName>
        <fullName evidence="2">site-specific DNA-methyltransferase (adenine-specific)</fullName>
        <ecNumber evidence="2">2.1.1.72</ecNumber>
    </recommendedName>
</protein>
<dbReference type="InterPro" id="IPR012263">
    <property type="entry name" value="M_m6A_EcoRV"/>
</dbReference>
<dbReference type="GO" id="GO:0009307">
    <property type="term" value="P:DNA restriction-modification system"/>
    <property type="evidence" value="ECO:0007669"/>
    <property type="project" value="InterPro"/>
</dbReference>
<evidence type="ECO:0000256" key="6">
    <source>
        <dbReference type="ARBA" id="ARBA00047942"/>
    </source>
</evidence>
<evidence type="ECO:0000256" key="5">
    <source>
        <dbReference type="ARBA" id="ARBA00022691"/>
    </source>
</evidence>
<dbReference type="InterPro" id="IPR029063">
    <property type="entry name" value="SAM-dependent_MTases_sf"/>
</dbReference>
<dbReference type="EC" id="2.1.1.72" evidence="2"/>
<dbReference type="Gene3D" id="3.40.50.150">
    <property type="entry name" value="Vaccinia Virus protein VP39"/>
    <property type="match status" value="1"/>
</dbReference>
<dbReference type="GO" id="GO:0032259">
    <property type="term" value="P:methylation"/>
    <property type="evidence" value="ECO:0007669"/>
    <property type="project" value="UniProtKB-KW"/>
</dbReference>
<dbReference type="SUPFAM" id="SSF53335">
    <property type="entry name" value="S-adenosyl-L-methionine-dependent methyltransferases"/>
    <property type="match status" value="1"/>
</dbReference>
<evidence type="ECO:0000313" key="7">
    <source>
        <dbReference type="EMBL" id="TDQ38393.1"/>
    </source>
</evidence>
<dbReference type="PANTHER" id="PTHR30481:SF2">
    <property type="entry name" value="SITE-SPECIFIC DNA-METHYLTRANSFERASE (ADENINE-SPECIFIC)"/>
    <property type="match status" value="1"/>
</dbReference>
<keyword evidence="5" id="KW-0949">S-adenosyl-L-methionine</keyword>
<dbReference type="AlphaFoldDB" id="A0A4R6U180"/>
<gene>
    <name evidence="7" type="ORF">EV213_110140</name>
</gene>
<accession>A0A4R6U180</accession>
<keyword evidence="4" id="KW-0808">Transferase</keyword>
<evidence type="ECO:0000256" key="2">
    <source>
        <dbReference type="ARBA" id="ARBA00011900"/>
    </source>
</evidence>
<comment type="similarity">
    <text evidence="1">Belongs to the N(4)/N(6)-methyltransferase family.</text>
</comment>
<proteinExistence type="inferred from homology"/>
<dbReference type="Gene3D" id="1.10.1020.10">
    <property type="entry name" value="Adenine-specific Methyltransferase, Domain 2"/>
    <property type="match status" value="1"/>
</dbReference>
<dbReference type="PRINTS" id="PR00505">
    <property type="entry name" value="D12N6MTFRASE"/>
</dbReference>
<dbReference type="InterPro" id="IPR012327">
    <property type="entry name" value="MeTrfase_D12"/>
</dbReference>
<dbReference type="EMBL" id="SNYJ01000010">
    <property type="protein sequence ID" value="TDQ38393.1"/>
    <property type="molecule type" value="Genomic_DNA"/>
</dbReference>
<dbReference type="GO" id="GO:0043565">
    <property type="term" value="F:sequence-specific DNA binding"/>
    <property type="evidence" value="ECO:0007669"/>
    <property type="project" value="TreeGrafter"/>
</dbReference>
<reference evidence="7 8" key="1">
    <citation type="submission" date="2019-03" db="EMBL/GenBank/DDBJ databases">
        <title>Genomic Encyclopedia of Type Strains, Phase IV (KMG-IV): sequencing the most valuable type-strain genomes for metagenomic binning, comparative biology and taxonomic classification.</title>
        <authorList>
            <person name="Goeker M."/>
        </authorList>
    </citation>
    <scope>NUCLEOTIDE SEQUENCE [LARGE SCALE GENOMIC DNA]</scope>
    <source>
        <strain evidence="7 8">DSM 28697</strain>
    </source>
</reference>
<evidence type="ECO:0000256" key="1">
    <source>
        <dbReference type="ARBA" id="ARBA00006594"/>
    </source>
</evidence>
<dbReference type="GO" id="GO:0009007">
    <property type="term" value="F:site-specific DNA-methyltransferase (adenine-specific) activity"/>
    <property type="evidence" value="ECO:0007669"/>
    <property type="project" value="UniProtKB-EC"/>
</dbReference>
<keyword evidence="3 7" id="KW-0489">Methyltransferase</keyword>
<dbReference type="PIRSF" id="PIRSF000398">
    <property type="entry name" value="M_m6A_EcoRV"/>
    <property type="match status" value="1"/>
</dbReference>
<evidence type="ECO:0000313" key="8">
    <source>
        <dbReference type="Proteomes" id="UP000295632"/>
    </source>
</evidence>
<dbReference type="GO" id="GO:0006298">
    <property type="term" value="P:mismatch repair"/>
    <property type="evidence" value="ECO:0007669"/>
    <property type="project" value="TreeGrafter"/>
</dbReference>
<comment type="caution">
    <text evidence="7">The sequence shown here is derived from an EMBL/GenBank/DDBJ whole genome shotgun (WGS) entry which is preliminary data.</text>
</comment>
<dbReference type="InterPro" id="IPR023095">
    <property type="entry name" value="Ade_MeTrfase_dom_2"/>
</dbReference>
<dbReference type="GO" id="GO:1904047">
    <property type="term" value="F:S-adenosyl-L-methionine binding"/>
    <property type="evidence" value="ECO:0007669"/>
    <property type="project" value="TreeGrafter"/>
</dbReference>
<evidence type="ECO:0000256" key="4">
    <source>
        <dbReference type="ARBA" id="ARBA00022679"/>
    </source>
</evidence>
<sequence length="302" mass="35694">MFLERSEIMINPSPLRYPGGKFKIYKYISKLVRQNNCSSYIEPFAGGSAISLALLFNGIVNRVIINDYDYSIYCFWESILNETEAFIKLIEDTPVTVEEWHNQKLIREKIYDHSPLKVGFSTFFLNRVNRSGIIDKAGPIGGMSQLGNYPIDCRFNKEDLIKKIKKISKYRHAIRLFNQDAMDFIEYEIIKTRNSFTFFDPPYYKKGRGLYTNFYTHGDHENLAKTITQLMKNRKWIVTYDTANEIRELYSKFDQITFSLSYTLQEKKNMPEFMFFSKKIRRIQNENNSLNIQHTQNNNIEV</sequence>